<dbReference type="SUPFAM" id="SSF49899">
    <property type="entry name" value="Concanavalin A-like lectins/glucanases"/>
    <property type="match status" value="1"/>
</dbReference>
<evidence type="ECO:0000313" key="3">
    <source>
        <dbReference type="EMBL" id="KAL2266451.1"/>
    </source>
</evidence>
<dbReference type="InterPro" id="IPR013320">
    <property type="entry name" value="ConA-like_dom_sf"/>
</dbReference>
<gene>
    <name evidence="3" type="ORF">VTJ83DRAFT_5803</name>
</gene>
<feature type="signal peptide" evidence="2">
    <location>
        <begin position="1"/>
        <end position="19"/>
    </location>
</feature>
<name>A0ABR4D9I0_9PEZI</name>
<keyword evidence="2" id="KW-0732">Signal</keyword>
<dbReference type="Proteomes" id="UP001600064">
    <property type="component" value="Unassembled WGS sequence"/>
</dbReference>
<accession>A0ABR4D9I0</accession>
<dbReference type="GeneID" id="98127088"/>
<evidence type="ECO:0000313" key="4">
    <source>
        <dbReference type="Proteomes" id="UP001600064"/>
    </source>
</evidence>
<comment type="caution">
    <text evidence="3">The sequence shown here is derived from an EMBL/GenBank/DDBJ whole genome shotgun (WGS) entry which is preliminary data.</text>
</comment>
<dbReference type="PANTHER" id="PTHR37536:SF1">
    <property type="entry name" value="ASPERGILLOPEPSIN, PUTAITVE (AFU_ORTHOLOGUE AFUA_7G01200)"/>
    <property type="match status" value="1"/>
</dbReference>
<proteinExistence type="predicted"/>
<dbReference type="InterPro" id="IPR038656">
    <property type="entry name" value="Peptidase_G1_sf"/>
</dbReference>
<dbReference type="Pfam" id="PF01828">
    <property type="entry name" value="Peptidase_A4"/>
    <property type="match status" value="1"/>
</dbReference>
<organism evidence="3 4">
    <name type="scientific">Remersonia thermophila</name>
    <dbReference type="NCBI Taxonomy" id="72144"/>
    <lineage>
        <taxon>Eukaryota</taxon>
        <taxon>Fungi</taxon>
        <taxon>Dikarya</taxon>
        <taxon>Ascomycota</taxon>
        <taxon>Pezizomycotina</taxon>
        <taxon>Sordariomycetes</taxon>
        <taxon>Sordariomycetidae</taxon>
        <taxon>Sordariales</taxon>
        <taxon>Sordariales incertae sedis</taxon>
        <taxon>Remersonia</taxon>
    </lineage>
</organism>
<feature type="compositionally biased region" description="Low complexity" evidence="1">
    <location>
        <begin position="82"/>
        <end position="92"/>
    </location>
</feature>
<dbReference type="RefSeq" id="XP_070865178.1">
    <property type="nucleotide sequence ID" value="XM_071012444.1"/>
</dbReference>
<evidence type="ECO:0000256" key="1">
    <source>
        <dbReference type="SAM" id="MobiDB-lite"/>
    </source>
</evidence>
<protein>
    <submittedName>
        <fullName evidence="3">Uncharacterized protein</fullName>
    </submittedName>
</protein>
<feature type="compositionally biased region" description="Polar residues" evidence="1">
    <location>
        <begin position="64"/>
        <end position="75"/>
    </location>
</feature>
<dbReference type="CDD" id="cd13426">
    <property type="entry name" value="Peptidase_G1"/>
    <property type="match status" value="1"/>
</dbReference>
<sequence length="350" mass="36520">MKASALLLPYLLAAATGSAETTPTRVRDGQQQQHHHPIVLLHTLAPVAPVAPEGPAAQLRAAAASTNTHHPSSTRGGVILRAPSAPSNDTAATAPATTVTRMNNITTAEAFFRVPSARVPAYGPTGGNEWLKFAASFWVGIDSSGSLAPEAGCGASLRAGVDTFWDRNVGGEQAPFAWYQFAPVQGSATGFFGFAVRPGDLVRFRLETPASASAASAASRASGASAASTGPGEYAVVAENFGPDAACDSVRSCRRLRPRVRAAWMVEDFPLAGLPHIPMPLANFTSVEFRGAEVGLADGTARNVQAVHGVKVVDMHMPEQGGRLTRCGVLPGMRVRCKRVVGEDDGVYLV</sequence>
<dbReference type="InterPro" id="IPR000250">
    <property type="entry name" value="Peptidase_G1"/>
</dbReference>
<feature type="region of interest" description="Disordered" evidence="1">
    <location>
        <begin position="55"/>
        <end position="92"/>
    </location>
</feature>
<reference evidence="3 4" key="1">
    <citation type="journal article" date="2024" name="Commun. Biol.">
        <title>Comparative genomic analysis of thermophilic fungi reveals convergent evolutionary adaptations and gene losses.</title>
        <authorList>
            <person name="Steindorff A.S."/>
            <person name="Aguilar-Pontes M.V."/>
            <person name="Robinson A.J."/>
            <person name="Andreopoulos B."/>
            <person name="LaButti K."/>
            <person name="Kuo A."/>
            <person name="Mondo S."/>
            <person name="Riley R."/>
            <person name="Otillar R."/>
            <person name="Haridas S."/>
            <person name="Lipzen A."/>
            <person name="Grimwood J."/>
            <person name="Schmutz J."/>
            <person name="Clum A."/>
            <person name="Reid I.D."/>
            <person name="Moisan M.C."/>
            <person name="Butler G."/>
            <person name="Nguyen T.T.M."/>
            <person name="Dewar K."/>
            <person name="Conant G."/>
            <person name="Drula E."/>
            <person name="Henrissat B."/>
            <person name="Hansel C."/>
            <person name="Singer S."/>
            <person name="Hutchinson M.I."/>
            <person name="de Vries R.P."/>
            <person name="Natvig D.O."/>
            <person name="Powell A.J."/>
            <person name="Tsang A."/>
            <person name="Grigoriev I.V."/>
        </authorList>
    </citation>
    <scope>NUCLEOTIDE SEQUENCE [LARGE SCALE GENOMIC DNA]</scope>
    <source>
        <strain evidence="3 4">ATCC 22073</strain>
    </source>
</reference>
<evidence type="ECO:0000256" key="2">
    <source>
        <dbReference type="SAM" id="SignalP"/>
    </source>
</evidence>
<feature type="chain" id="PRO_5047325985" evidence="2">
    <location>
        <begin position="20"/>
        <end position="350"/>
    </location>
</feature>
<dbReference type="EMBL" id="JAZGUE010000005">
    <property type="protein sequence ID" value="KAL2266451.1"/>
    <property type="molecule type" value="Genomic_DNA"/>
</dbReference>
<dbReference type="PANTHER" id="PTHR37536">
    <property type="entry name" value="PUTATIVE (AFU_ORTHOLOGUE AFUA_3G02970)-RELATED"/>
    <property type="match status" value="1"/>
</dbReference>
<dbReference type="Gene3D" id="2.60.120.700">
    <property type="entry name" value="Peptidase G1"/>
    <property type="match status" value="1"/>
</dbReference>
<keyword evidence="4" id="KW-1185">Reference proteome</keyword>